<dbReference type="EMBL" id="JBHSGG010000019">
    <property type="protein sequence ID" value="MFC4727964.1"/>
    <property type="molecule type" value="Genomic_DNA"/>
</dbReference>
<gene>
    <name evidence="1" type="ORF">ACFO3Q_07260</name>
</gene>
<organism evidence="1 2">
    <name type="scientific">Coralloluteibacterium thermophilum</name>
    <dbReference type="NCBI Taxonomy" id="2707049"/>
    <lineage>
        <taxon>Bacteria</taxon>
        <taxon>Pseudomonadati</taxon>
        <taxon>Pseudomonadota</taxon>
        <taxon>Gammaproteobacteria</taxon>
        <taxon>Lysobacterales</taxon>
        <taxon>Lysobacteraceae</taxon>
        <taxon>Coralloluteibacterium</taxon>
    </lineage>
</organism>
<protein>
    <recommendedName>
        <fullName evidence="3">Nitrogen fixation protein FixH</fullName>
    </recommendedName>
</protein>
<evidence type="ECO:0008006" key="3">
    <source>
        <dbReference type="Google" id="ProtNLM"/>
    </source>
</evidence>
<name>A0ABV9NK48_9GAMM</name>
<accession>A0ABV9NK48</accession>
<sequence length="71" mass="7838">MTSPRPQPWYRVPEVWLILLLLSATVTASLMLVRTALASPDRYVEVQSSGVSKIPPIVKVEHDHLDDGAAD</sequence>
<evidence type="ECO:0000313" key="1">
    <source>
        <dbReference type="EMBL" id="MFC4727964.1"/>
    </source>
</evidence>
<dbReference type="Proteomes" id="UP001595892">
    <property type="component" value="Unassembled WGS sequence"/>
</dbReference>
<comment type="caution">
    <text evidence="1">The sequence shown here is derived from an EMBL/GenBank/DDBJ whole genome shotgun (WGS) entry which is preliminary data.</text>
</comment>
<dbReference type="RefSeq" id="WP_377003984.1">
    <property type="nucleotide sequence ID" value="NZ_JBHSGG010000019.1"/>
</dbReference>
<evidence type="ECO:0000313" key="2">
    <source>
        <dbReference type="Proteomes" id="UP001595892"/>
    </source>
</evidence>
<keyword evidence="2" id="KW-1185">Reference proteome</keyword>
<reference evidence="2" key="1">
    <citation type="journal article" date="2019" name="Int. J. Syst. Evol. Microbiol.">
        <title>The Global Catalogue of Microorganisms (GCM) 10K type strain sequencing project: providing services to taxonomists for standard genome sequencing and annotation.</title>
        <authorList>
            <consortium name="The Broad Institute Genomics Platform"/>
            <consortium name="The Broad Institute Genome Sequencing Center for Infectious Disease"/>
            <person name="Wu L."/>
            <person name="Ma J."/>
        </authorList>
    </citation>
    <scope>NUCLEOTIDE SEQUENCE [LARGE SCALE GENOMIC DNA]</scope>
    <source>
        <strain evidence="2">CGMCC 1.13574</strain>
    </source>
</reference>
<proteinExistence type="predicted"/>